<evidence type="ECO:0000313" key="2">
    <source>
        <dbReference type="EMBL" id="TKA70565.1"/>
    </source>
</evidence>
<protein>
    <submittedName>
        <fullName evidence="2">Uncharacterized protein</fullName>
    </submittedName>
</protein>
<gene>
    <name evidence="2" type="ORF">B0A55_06221</name>
</gene>
<evidence type="ECO:0000256" key="1">
    <source>
        <dbReference type="SAM" id="MobiDB-lite"/>
    </source>
</evidence>
<feature type="compositionally biased region" description="Polar residues" evidence="1">
    <location>
        <begin position="22"/>
        <end position="32"/>
    </location>
</feature>
<name>A0A4U0X7S0_9PEZI</name>
<feature type="compositionally biased region" description="Basic and acidic residues" evidence="1">
    <location>
        <begin position="8"/>
        <end position="21"/>
    </location>
</feature>
<organism evidence="2 3">
    <name type="scientific">Friedmanniomyces simplex</name>
    <dbReference type="NCBI Taxonomy" id="329884"/>
    <lineage>
        <taxon>Eukaryota</taxon>
        <taxon>Fungi</taxon>
        <taxon>Dikarya</taxon>
        <taxon>Ascomycota</taxon>
        <taxon>Pezizomycotina</taxon>
        <taxon>Dothideomycetes</taxon>
        <taxon>Dothideomycetidae</taxon>
        <taxon>Mycosphaerellales</taxon>
        <taxon>Teratosphaeriaceae</taxon>
        <taxon>Friedmanniomyces</taxon>
    </lineage>
</organism>
<proteinExistence type="predicted"/>
<keyword evidence="3" id="KW-1185">Reference proteome</keyword>
<accession>A0A4U0X7S0</accession>
<comment type="caution">
    <text evidence="2">The sequence shown here is derived from an EMBL/GenBank/DDBJ whole genome shotgun (WGS) entry which is preliminary data.</text>
</comment>
<feature type="compositionally biased region" description="Basic and acidic residues" evidence="1">
    <location>
        <begin position="53"/>
        <end position="66"/>
    </location>
</feature>
<dbReference type="Proteomes" id="UP000309340">
    <property type="component" value="Unassembled WGS sequence"/>
</dbReference>
<sequence>MALLTKPELWERPQADRKPRTSIEQTSQQTFSALRPQRERLHSKSVQGAEGSRMQDAEASAKRQDG</sequence>
<dbReference type="EMBL" id="NAJQ01000392">
    <property type="protein sequence ID" value="TKA70565.1"/>
    <property type="molecule type" value="Genomic_DNA"/>
</dbReference>
<evidence type="ECO:0000313" key="3">
    <source>
        <dbReference type="Proteomes" id="UP000309340"/>
    </source>
</evidence>
<dbReference type="AlphaFoldDB" id="A0A4U0X7S0"/>
<feature type="region of interest" description="Disordered" evidence="1">
    <location>
        <begin position="1"/>
        <end position="66"/>
    </location>
</feature>
<reference evidence="2 3" key="1">
    <citation type="submission" date="2017-03" db="EMBL/GenBank/DDBJ databases">
        <title>Genomes of endolithic fungi from Antarctica.</title>
        <authorList>
            <person name="Coleine C."/>
            <person name="Masonjones S."/>
            <person name="Stajich J.E."/>
        </authorList>
    </citation>
    <scope>NUCLEOTIDE SEQUENCE [LARGE SCALE GENOMIC DNA]</scope>
    <source>
        <strain evidence="2 3">CCFEE 5184</strain>
    </source>
</reference>